<name>A0A1H6BEA7_9SPHI</name>
<reference evidence="2" key="1">
    <citation type="submission" date="2016-10" db="EMBL/GenBank/DDBJ databases">
        <authorList>
            <person name="Varghese N."/>
            <person name="Submissions S."/>
        </authorList>
    </citation>
    <scope>NUCLEOTIDE SEQUENCE [LARGE SCALE GENOMIC DNA]</scope>
    <source>
        <strain evidence="2">DSM 22361</strain>
    </source>
</reference>
<sequence>MNELFFSSLIIGGLFFGNPFQGDANLANEQKRIEMDRLHYHGELALSSCNDKNKMHFKVTGDQVEKGLTLFVDGQQMQTGITAGTEFDIDKSLLEGKEAKVCNITLKHDANGHWENYAQYAISF</sequence>
<dbReference type="AlphaFoldDB" id="A0A1H6BEA7"/>
<dbReference type="RefSeq" id="WP_103907173.1">
    <property type="nucleotide sequence ID" value="NZ_CP049246.1"/>
</dbReference>
<keyword evidence="2" id="KW-1185">Reference proteome</keyword>
<gene>
    <name evidence="1" type="ORF">SAMN05421877_11032</name>
</gene>
<dbReference type="Proteomes" id="UP000236731">
    <property type="component" value="Unassembled WGS sequence"/>
</dbReference>
<evidence type="ECO:0000313" key="1">
    <source>
        <dbReference type="EMBL" id="SEG58655.1"/>
    </source>
</evidence>
<accession>A0A1H6BEA7</accession>
<protein>
    <submittedName>
        <fullName evidence="1">Uncharacterized protein</fullName>
    </submittedName>
</protein>
<organism evidence="1 2">
    <name type="scientific">Sphingobacterium lactis</name>
    <dbReference type="NCBI Taxonomy" id="797291"/>
    <lineage>
        <taxon>Bacteria</taxon>
        <taxon>Pseudomonadati</taxon>
        <taxon>Bacteroidota</taxon>
        <taxon>Sphingobacteriia</taxon>
        <taxon>Sphingobacteriales</taxon>
        <taxon>Sphingobacteriaceae</taxon>
        <taxon>Sphingobacterium</taxon>
    </lineage>
</organism>
<evidence type="ECO:0000313" key="2">
    <source>
        <dbReference type="Proteomes" id="UP000236731"/>
    </source>
</evidence>
<dbReference type="EMBL" id="FNUT01000010">
    <property type="protein sequence ID" value="SEG58655.1"/>
    <property type="molecule type" value="Genomic_DNA"/>
</dbReference>
<proteinExistence type="predicted"/>